<protein>
    <submittedName>
        <fullName evidence="1">Uncharacterized protein</fullName>
    </submittedName>
</protein>
<gene>
    <name evidence="1" type="ORF">ruthe_00098</name>
</gene>
<dbReference type="RefSeq" id="WP_021096246.1">
    <property type="nucleotide sequence ID" value="NZ_KE557318.1"/>
</dbReference>
<comment type="caution">
    <text evidence="1">The sequence shown here is derived from an EMBL/GenBank/DDBJ whole genome shotgun (WGS) entry which is preliminary data.</text>
</comment>
<reference evidence="1 2" key="1">
    <citation type="journal article" date="2013" name="Stand. Genomic Sci.">
        <title>Genome sequence of the reddish-pigmented Rubellimicrobium thermophilum type strain (DSM 16684(T)), a member of the Roseobacter clade.</title>
        <authorList>
            <person name="Fiebig A."/>
            <person name="Riedel T."/>
            <person name="Gronow S."/>
            <person name="Petersen J."/>
            <person name="Klenk H.P."/>
            <person name="Goker M."/>
        </authorList>
    </citation>
    <scope>NUCLEOTIDE SEQUENCE [LARGE SCALE GENOMIC DNA]</scope>
    <source>
        <strain evidence="1 2">DSM 16684</strain>
    </source>
</reference>
<dbReference type="Proteomes" id="UP000015346">
    <property type="component" value="Unassembled WGS sequence"/>
</dbReference>
<dbReference type="EMBL" id="AOLV01000001">
    <property type="protein sequence ID" value="EPX87893.1"/>
    <property type="molecule type" value="Genomic_DNA"/>
</dbReference>
<name>S9R7C5_9RHOB</name>
<keyword evidence="2" id="KW-1185">Reference proteome</keyword>
<organism evidence="1 2">
    <name type="scientific">Rubellimicrobium thermophilum DSM 16684</name>
    <dbReference type="NCBI Taxonomy" id="1123069"/>
    <lineage>
        <taxon>Bacteria</taxon>
        <taxon>Pseudomonadati</taxon>
        <taxon>Pseudomonadota</taxon>
        <taxon>Alphaproteobacteria</taxon>
        <taxon>Rhodobacterales</taxon>
        <taxon>Roseobacteraceae</taxon>
        <taxon>Rubellimicrobium</taxon>
    </lineage>
</organism>
<proteinExistence type="predicted"/>
<sequence>MTDLPLSPSPRPIRLLRHLGAGLARALLRHPRIAAIEALSRLSDAELAASGTTRRRELDRILGAQAQL</sequence>
<evidence type="ECO:0000313" key="2">
    <source>
        <dbReference type="Proteomes" id="UP000015346"/>
    </source>
</evidence>
<dbReference type="AlphaFoldDB" id="S9R7C5"/>
<evidence type="ECO:0000313" key="1">
    <source>
        <dbReference type="EMBL" id="EPX87893.1"/>
    </source>
</evidence>
<dbReference type="HOGENOM" id="CLU_2791404_0_0_5"/>
<accession>S9R7C5</accession>